<evidence type="ECO:0000256" key="1">
    <source>
        <dbReference type="SAM" id="MobiDB-lite"/>
    </source>
</evidence>
<sequence length="77" mass="8976">MNKNRRKRIADLRERIDIIKNELEEVMEEEQDARDNLPNNLQDSEKAEKMDDTIGSIEYAIGNLEETIENLDEAVSI</sequence>
<name>A0A413IFZ9_9BACT</name>
<gene>
    <name evidence="2" type="ORF">DXA53_03115</name>
</gene>
<accession>A0A413IFZ9</accession>
<evidence type="ECO:0000313" key="3">
    <source>
        <dbReference type="Proteomes" id="UP000284434"/>
    </source>
</evidence>
<comment type="caution">
    <text evidence="2">The sequence shown here is derived from an EMBL/GenBank/DDBJ whole genome shotgun (WGS) entry which is preliminary data.</text>
</comment>
<dbReference type="Proteomes" id="UP000284434">
    <property type="component" value="Unassembled WGS sequence"/>
</dbReference>
<dbReference type="AlphaFoldDB" id="A0A413IFZ9"/>
<reference evidence="2 3" key="1">
    <citation type="submission" date="2018-08" db="EMBL/GenBank/DDBJ databases">
        <title>A genome reference for cultivated species of the human gut microbiota.</title>
        <authorList>
            <person name="Zou Y."/>
            <person name="Xue W."/>
            <person name="Luo G."/>
        </authorList>
    </citation>
    <scope>NUCLEOTIDE SEQUENCE [LARGE SCALE GENOMIC DNA]</scope>
    <source>
        <strain evidence="2 3">OF03-11</strain>
    </source>
</reference>
<dbReference type="EMBL" id="QSCO01000003">
    <property type="protein sequence ID" value="RGY09284.1"/>
    <property type="molecule type" value="Genomic_DNA"/>
</dbReference>
<evidence type="ECO:0008006" key="4">
    <source>
        <dbReference type="Google" id="ProtNLM"/>
    </source>
</evidence>
<organism evidence="2 3">
    <name type="scientific">Odoribacter splanchnicus</name>
    <dbReference type="NCBI Taxonomy" id="28118"/>
    <lineage>
        <taxon>Bacteria</taxon>
        <taxon>Pseudomonadati</taxon>
        <taxon>Bacteroidota</taxon>
        <taxon>Bacteroidia</taxon>
        <taxon>Bacteroidales</taxon>
        <taxon>Odoribacteraceae</taxon>
        <taxon>Odoribacter</taxon>
    </lineage>
</organism>
<dbReference type="RefSeq" id="WP_118102962.1">
    <property type="nucleotide sequence ID" value="NZ_JABWDG010000016.1"/>
</dbReference>
<proteinExistence type="predicted"/>
<feature type="region of interest" description="Disordered" evidence="1">
    <location>
        <begin position="29"/>
        <end position="50"/>
    </location>
</feature>
<evidence type="ECO:0000313" key="2">
    <source>
        <dbReference type="EMBL" id="RGY09284.1"/>
    </source>
</evidence>
<protein>
    <recommendedName>
        <fullName evidence="4">ABC transporter Uup C-terminal domain-containing protein</fullName>
    </recommendedName>
</protein>